<dbReference type="Gene3D" id="2.130.10.10">
    <property type="entry name" value="YVTN repeat-like/Quinoprotein amine dehydrogenase"/>
    <property type="match status" value="1"/>
</dbReference>
<gene>
    <name evidence="1" type="ORF">RJ641_005806</name>
</gene>
<proteinExistence type="predicted"/>
<dbReference type="AlphaFoldDB" id="A0AAN8V479"/>
<dbReference type="PANTHER" id="PTHR32303:SF10">
    <property type="entry name" value="OUTER MEMBRANE PROTEIN ASSEMBLY FACTOR BAMB"/>
    <property type="match status" value="1"/>
</dbReference>
<dbReference type="SUPFAM" id="SSF50998">
    <property type="entry name" value="Quinoprotein alcohol dehydrogenase-like"/>
    <property type="match status" value="1"/>
</dbReference>
<dbReference type="InterPro" id="IPR011047">
    <property type="entry name" value="Quinoprotein_ADH-like_sf"/>
</dbReference>
<accession>A0AAN8V479</accession>
<name>A0AAN8V479_9MAGN</name>
<dbReference type="InterPro" id="IPR015943">
    <property type="entry name" value="WD40/YVTN_repeat-like_dom_sf"/>
</dbReference>
<dbReference type="EMBL" id="JBAMMX010000014">
    <property type="protein sequence ID" value="KAK6927215.1"/>
    <property type="molecule type" value="Genomic_DNA"/>
</dbReference>
<comment type="caution">
    <text evidence="1">The sequence shown here is derived from an EMBL/GenBank/DDBJ whole genome shotgun (WGS) entry which is preliminary data.</text>
</comment>
<evidence type="ECO:0000313" key="2">
    <source>
        <dbReference type="Proteomes" id="UP001370490"/>
    </source>
</evidence>
<sequence length="220" mass="23488">MLALDLDSREIEWYRQLGGYYAWFVACNNLSTPDCPLEPNPDVDFGETPMMLSSFINGTKRVDLLGFWMEAGPGSIGGEGIWGAATDEMRIYTNIANGDQKNFTLKPSDKNTTASGWVAMDASTGKILWSTANPSNALASGPVTMANNVLFGSSMYKTGPADAMHAGTGEIQWSYETGASFFGGVLVSDGCIYAGSGYTSNIRSLNPSNTGGTSPFAFYL</sequence>
<evidence type="ECO:0000313" key="1">
    <source>
        <dbReference type="EMBL" id="KAK6927215.1"/>
    </source>
</evidence>
<organism evidence="1 2">
    <name type="scientific">Dillenia turbinata</name>
    <dbReference type="NCBI Taxonomy" id="194707"/>
    <lineage>
        <taxon>Eukaryota</taxon>
        <taxon>Viridiplantae</taxon>
        <taxon>Streptophyta</taxon>
        <taxon>Embryophyta</taxon>
        <taxon>Tracheophyta</taxon>
        <taxon>Spermatophyta</taxon>
        <taxon>Magnoliopsida</taxon>
        <taxon>eudicotyledons</taxon>
        <taxon>Gunneridae</taxon>
        <taxon>Pentapetalae</taxon>
        <taxon>Dilleniales</taxon>
        <taxon>Dilleniaceae</taxon>
        <taxon>Dillenia</taxon>
    </lineage>
</organism>
<dbReference type="PANTHER" id="PTHR32303">
    <property type="entry name" value="QUINOPROTEIN ALCOHOL DEHYDROGENASE (CYTOCHROME C)"/>
    <property type="match status" value="1"/>
</dbReference>
<reference evidence="1 2" key="1">
    <citation type="submission" date="2023-12" db="EMBL/GenBank/DDBJ databases">
        <title>A high-quality genome assembly for Dillenia turbinata (Dilleniales).</title>
        <authorList>
            <person name="Chanderbali A."/>
        </authorList>
    </citation>
    <scope>NUCLEOTIDE SEQUENCE [LARGE SCALE GENOMIC DNA]</scope>
    <source>
        <strain evidence="1">LSX21</strain>
        <tissue evidence="1">Leaf</tissue>
    </source>
</reference>
<dbReference type="Proteomes" id="UP001370490">
    <property type="component" value="Unassembled WGS sequence"/>
</dbReference>
<protein>
    <submittedName>
        <fullName evidence="1">Pyrrolo-quinoline quinone repeat</fullName>
    </submittedName>
</protein>
<keyword evidence="2" id="KW-1185">Reference proteome</keyword>